<gene>
    <name evidence="2" type="ORF">J2S11_004366</name>
</gene>
<evidence type="ECO:0000313" key="2">
    <source>
        <dbReference type="EMBL" id="MDQ0168404.1"/>
    </source>
</evidence>
<dbReference type="Proteomes" id="UP001235840">
    <property type="component" value="Unassembled WGS sequence"/>
</dbReference>
<name>A0ABT9W583_9BACI</name>
<dbReference type="PANTHER" id="PTHR43649">
    <property type="entry name" value="ARABINOSE-BINDING PROTEIN-RELATED"/>
    <property type="match status" value="1"/>
</dbReference>
<reference evidence="2 3" key="1">
    <citation type="submission" date="2023-07" db="EMBL/GenBank/DDBJ databases">
        <title>Genomic Encyclopedia of Type Strains, Phase IV (KMG-IV): sequencing the most valuable type-strain genomes for metagenomic binning, comparative biology and taxonomic classification.</title>
        <authorList>
            <person name="Goeker M."/>
        </authorList>
    </citation>
    <scope>NUCLEOTIDE SEQUENCE [LARGE SCALE GENOMIC DNA]</scope>
    <source>
        <strain evidence="2 3">DSM 12751</strain>
    </source>
</reference>
<keyword evidence="3" id="KW-1185">Reference proteome</keyword>
<dbReference type="Gene3D" id="2.60.120.260">
    <property type="entry name" value="Galactose-binding domain-like"/>
    <property type="match status" value="1"/>
</dbReference>
<dbReference type="Gene3D" id="3.40.190.10">
    <property type="entry name" value="Periplasmic binding protein-like II"/>
    <property type="match status" value="1"/>
</dbReference>
<dbReference type="Pfam" id="PF13416">
    <property type="entry name" value="SBP_bac_8"/>
    <property type="match status" value="1"/>
</dbReference>
<accession>A0ABT9W583</accession>
<protein>
    <submittedName>
        <fullName evidence="2">ABC-type glycerol-3-phosphate transport system substrate-binding protein</fullName>
    </submittedName>
</protein>
<dbReference type="SUPFAM" id="SSF53850">
    <property type="entry name" value="Periplasmic binding protein-like II"/>
    <property type="match status" value="1"/>
</dbReference>
<sequence>MRRKGLVFIAILLLLQQVMFMGVMSVHADDDEVKDILDSLFNNQQQDENEADDIIDEAPEEANPIQSLIGDYYADLLRSWNDAGIVASQGFSQVISPAEFIGEELNLLPRSEAEGYSDAVLLSDATTEEIEIEVDIPEEGLYQIKVDYLPQDGKIIPPERGLIINDEFQYFESRRMVFPSAWENEFVPFEKDGLGNDIPSNQVERKQWQSTYLMDASYLFDSPLLFHLEEGANSIKLVHLRESMLLGNITIESPTSLPEYAEYREQQQAGRVEQSMVELQAQFPDFKSDPSVQALPSGDPNVTPYETGAILLNTLGGDSWQDGGQAVTWEVEVEEAGYYQLAFKYQQDFKVNMPVFRTLLINGEIPFQEMQRYAFGYSKKWKNEILGESSEAPYEFYLEEGTNQISLIANPAPIQPVVRTIRDVMAGVNALSLDIRQATGNIADRNRDWSLTEQIPDLTERLEGFAQRLRDEHAYLEQVSGRNPDEARNLMMSAEQLEKLAQEPNSIPFRYTQLSEGSGSVLQLLGDLLIELPKQPLLLDQIYIFDGAELPRAEATFWQKAKANFFGFLRSFSTDFTEISPRTEETVEIWVNRPRQYVMLMQQMANRDFTRETGIRVSLSLMPDEQKLILANAADKAPDIALGIGNQLPFNLAIRGAIKDLTEFNDFDQVQERFSPGALLPFAINDEYYAIPDTQSFYVLFYRQDILEALDLPVPDTWEDVIRMLPELQRFGMNFYLPLSSAGGYKPFALTAPYLYQHGADLYNEEGTRAAIDSEEALKAFDLMTKSFTIYSMPLHVPNFYNHFREGSLPIGVADYSTYIQLTAAAPEIAGWWKIAPHPGVEDENGEVIRWAPGTGAAGVIFDQSEKQEEAWEFMKWWTSTETQVEFGNMMETIYGLEYRWNSSNVEAFEQLPWPQDDLDVILEQWTWLRDIPRIPGDYMVERELSNAWNRAVFDGDNARRALEDAALTANREIWKKLHEFGFMENGTMIQELRVPQIKNLLEER</sequence>
<dbReference type="InterPro" id="IPR006059">
    <property type="entry name" value="SBP"/>
</dbReference>
<proteinExistence type="predicted"/>
<dbReference type="RefSeq" id="WP_307398105.1">
    <property type="nucleotide sequence ID" value="NZ_BAAADK010000027.1"/>
</dbReference>
<dbReference type="PANTHER" id="PTHR43649:SF27">
    <property type="entry name" value="EXTRACELLULAR SOLUTE-BINDING PROTEIN FAMILY 1"/>
    <property type="match status" value="1"/>
</dbReference>
<dbReference type="EMBL" id="JAUSTY010000031">
    <property type="protein sequence ID" value="MDQ0168404.1"/>
    <property type="molecule type" value="Genomic_DNA"/>
</dbReference>
<evidence type="ECO:0000313" key="3">
    <source>
        <dbReference type="Proteomes" id="UP001235840"/>
    </source>
</evidence>
<evidence type="ECO:0000256" key="1">
    <source>
        <dbReference type="SAM" id="SignalP"/>
    </source>
</evidence>
<feature type="chain" id="PRO_5046431485" evidence="1">
    <location>
        <begin position="29"/>
        <end position="1005"/>
    </location>
</feature>
<comment type="caution">
    <text evidence="2">The sequence shown here is derived from an EMBL/GenBank/DDBJ whole genome shotgun (WGS) entry which is preliminary data.</text>
</comment>
<keyword evidence="1" id="KW-0732">Signal</keyword>
<feature type="signal peptide" evidence="1">
    <location>
        <begin position="1"/>
        <end position="28"/>
    </location>
</feature>
<dbReference type="InterPro" id="IPR050490">
    <property type="entry name" value="Bact_solute-bd_prot1"/>
</dbReference>
<organism evidence="2 3">
    <name type="scientific">Caldalkalibacillus horti</name>
    <dbReference type="NCBI Taxonomy" id="77523"/>
    <lineage>
        <taxon>Bacteria</taxon>
        <taxon>Bacillati</taxon>
        <taxon>Bacillota</taxon>
        <taxon>Bacilli</taxon>
        <taxon>Bacillales</taxon>
        <taxon>Bacillaceae</taxon>
        <taxon>Caldalkalibacillus</taxon>
    </lineage>
</organism>